<dbReference type="SUPFAM" id="SSF56672">
    <property type="entry name" value="DNA/RNA polymerases"/>
    <property type="match status" value="1"/>
</dbReference>
<dbReference type="PANTHER" id="PTHR33116">
    <property type="entry name" value="REVERSE TRANSCRIPTASE ZINC-BINDING DOMAIN-CONTAINING PROTEIN-RELATED-RELATED"/>
    <property type="match status" value="1"/>
</dbReference>
<name>A0A2N9I239_FAGSY</name>
<dbReference type="InterPro" id="IPR036397">
    <property type="entry name" value="RNaseH_sf"/>
</dbReference>
<evidence type="ECO:0000259" key="5">
    <source>
        <dbReference type="Pfam" id="PF13966"/>
    </source>
</evidence>
<evidence type="ECO:0000259" key="6">
    <source>
        <dbReference type="Pfam" id="PF14111"/>
    </source>
</evidence>
<dbReference type="SUPFAM" id="SSF56219">
    <property type="entry name" value="DNase I-like"/>
    <property type="match status" value="1"/>
</dbReference>
<dbReference type="InterPro" id="IPR025836">
    <property type="entry name" value="Zn_knuckle_CX2CX4HX4C"/>
</dbReference>
<feature type="domain" description="DUF4283" evidence="6">
    <location>
        <begin position="36"/>
        <end position="108"/>
    </location>
</feature>
<dbReference type="InterPro" id="IPR044730">
    <property type="entry name" value="RNase_H-like_dom_plant"/>
</dbReference>
<evidence type="ECO:0000313" key="8">
    <source>
        <dbReference type="EMBL" id="SPD18063.1"/>
    </source>
</evidence>
<dbReference type="CDD" id="cd01650">
    <property type="entry name" value="RT_nLTR_like"/>
    <property type="match status" value="1"/>
</dbReference>
<organism evidence="8">
    <name type="scientific">Fagus sylvatica</name>
    <name type="common">Beechnut</name>
    <dbReference type="NCBI Taxonomy" id="28930"/>
    <lineage>
        <taxon>Eukaryota</taxon>
        <taxon>Viridiplantae</taxon>
        <taxon>Streptophyta</taxon>
        <taxon>Embryophyta</taxon>
        <taxon>Tracheophyta</taxon>
        <taxon>Spermatophyta</taxon>
        <taxon>Magnoliopsida</taxon>
        <taxon>eudicotyledons</taxon>
        <taxon>Gunneridae</taxon>
        <taxon>Pentapetalae</taxon>
        <taxon>rosids</taxon>
        <taxon>fabids</taxon>
        <taxon>Fagales</taxon>
        <taxon>Fagaceae</taxon>
        <taxon>Fagus</taxon>
    </lineage>
</organism>
<evidence type="ECO:0000256" key="1">
    <source>
        <dbReference type="SAM" id="MobiDB-lite"/>
    </source>
</evidence>
<dbReference type="Pfam" id="PF13456">
    <property type="entry name" value="RVT_3"/>
    <property type="match status" value="1"/>
</dbReference>
<dbReference type="Gene3D" id="3.30.420.10">
    <property type="entry name" value="Ribonuclease H-like superfamily/Ribonuclease H"/>
    <property type="match status" value="1"/>
</dbReference>
<evidence type="ECO:0000259" key="2">
    <source>
        <dbReference type="Pfam" id="PF00078"/>
    </source>
</evidence>
<feature type="compositionally biased region" description="Gly residues" evidence="1">
    <location>
        <begin position="264"/>
        <end position="273"/>
    </location>
</feature>
<dbReference type="Gene3D" id="3.60.10.10">
    <property type="entry name" value="Endonuclease/exonuclease/phosphatase"/>
    <property type="match status" value="1"/>
</dbReference>
<accession>A0A2N9I239</accession>
<feature type="domain" description="Reverse transcriptase zinc-binding" evidence="5">
    <location>
        <begin position="1297"/>
        <end position="1392"/>
    </location>
</feature>
<dbReference type="InterPro" id="IPR000477">
    <property type="entry name" value="RT_dom"/>
</dbReference>
<proteinExistence type="predicted"/>
<dbReference type="Pfam" id="PF14111">
    <property type="entry name" value="DUF4283"/>
    <property type="match status" value="1"/>
</dbReference>
<dbReference type="InterPro" id="IPR043502">
    <property type="entry name" value="DNA/RNA_pol_sf"/>
</dbReference>
<dbReference type="InterPro" id="IPR002156">
    <property type="entry name" value="RNaseH_domain"/>
</dbReference>
<protein>
    <submittedName>
        <fullName evidence="8">Uncharacterized protein</fullName>
    </submittedName>
</protein>
<dbReference type="Pfam" id="PF13966">
    <property type="entry name" value="zf-RVT"/>
    <property type="match status" value="1"/>
</dbReference>
<dbReference type="Pfam" id="PF00078">
    <property type="entry name" value="RVT_1"/>
    <property type="match status" value="1"/>
</dbReference>
<dbReference type="GO" id="GO:0004523">
    <property type="term" value="F:RNA-DNA hybrid ribonuclease activity"/>
    <property type="evidence" value="ECO:0007669"/>
    <property type="project" value="InterPro"/>
</dbReference>
<feature type="domain" description="Reverse transcriptase" evidence="2">
    <location>
        <begin position="860"/>
        <end position="1023"/>
    </location>
</feature>
<dbReference type="Pfam" id="PF14392">
    <property type="entry name" value="zf-CCHC_4"/>
    <property type="match status" value="1"/>
</dbReference>
<dbReference type="SUPFAM" id="SSF53098">
    <property type="entry name" value="Ribonuclease H-like"/>
    <property type="match status" value="1"/>
</dbReference>
<dbReference type="InterPro" id="IPR012337">
    <property type="entry name" value="RNaseH-like_sf"/>
</dbReference>
<dbReference type="Pfam" id="PF03372">
    <property type="entry name" value="Exo_endo_phos"/>
    <property type="match status" value="1"/>
</dbReference>
<reference evidence="8" key="1">
    <citation type="submission" date="2018-02" db="EMBL/GenBank/DDBJ databases">
        <authorList>
            <person name="Cohen D.B."/>
            <person name="Kent A.D."/>
        </authorList>
    </citation>
    <scope>NUCLEOTIDE SEQUENCE</scope>
</reference>
<dbReference type="CDD" id="cd06222">
    <property type="entry name" value="RNase_H_like"/>
    <property type="match status" value="1"/>
</dbReference>
<feature type="region of interest" description="Disordered" evidence="1">
    <location>
        <begin position="262"/>
        <end position="288"/>
    </location>
</feature>
<sequence>MEEITSLWDRLSLTTKEVDRVDLSGTHGLTGGLLAAKFLTKRVLNMEAVMRTLKPLWRAARGFKGRDMGSNGILFIFNDATDMERVIANEPWSFDKYLILLKRIEDDQSFSQVSFDSCFFWVQIHDLPARFLNAAVCEKLGSTLGKVEQVEELDEGRGGGNFMRVRVLVDVSQPLCRGRKVGLGGSQDAWVSLKYERLPTFCYWCGMISHGDRDCEVWLKSRGTLSSESQQYGPWMRGEVIRSFRRMGDDFRGPPPFNHMPAPRGGGAKGGQNGRTHKDNTDFPQSSKAVTPTRIFEDQLREIDKDLGLDSGESNVPLTSVQNSNMGSVRRVNDVVGQVGEAGPADIGLVMGCKEQFPISSKSSRPTGGTWKRILREPNGSKHAEPNSQLCYEDIGGGCRATPPEAMSCLFWNCRGLGNPATVQELTIMVRQKDPLALFISETKLDAHKLEILRCYWGFGGKLVVPSRGQSGGLVLFWRRGVSVTVSSYSQHHIDAVVEDDKPQPWRITGFYGSPTSAGQRVAWDILRELSTHHQLPWLCGGDFNELLRGEEKWGRVARSEAQMARFRSVVDDCGFMDLGFSGPQYTWWNKRDGAARVLERLDRCFANAEWLVLFPSCRVHHLHGVFSDHRPLWMELNSVTNSPRPRRKHFRFEEMWTMDPSCEETVRQAWAKTQHGTSMYQVTEKIKTSRADLKEWSFTHFGSVRYLIETKSRQLQSEEALVPEAQNVPLLKKLREELTILFAKEEKMWKQRSRTQWLQSGDRNTRFFHCQATQRRRRNSIQQLRDNDGVWRSSEAEIEQLLVSYYSDLFTTSSPGDFEEVIDGVSKVITGEMNDMLVAEFTASEIELALKQMAPLKAPGPDESQSAFVPGRLISDNILIAFETLHHMQHMKGGRLGYMALKLDMSKAYDRVEWEFLEKIMLKMGFHTRWVSIVMECVRTVSYSVLINGDPKGFFNPSRGLRQGDPISPYLFLLCAEGLQALLAHTAQAKKIQGLSISRGGPTLTHLFFADDSVLFCRANLSDCHAIQEYDKYLGLPSLVGRSKNATFAHLKERVWTKMQGWKERLLSQAGREVLIKAVIQAIPTYTMNCFKLPKKLCLELERLIRNFWWGHTESSRKVHWVKWSSLCQPKSMGGMGFRDLAKFNDALLAKQVWRLVHNKTSLLYKVFKAKYFPRSTIMEARCPASASFAWKSICQARHVIRKGARWRVGNGNSIRVWQDRWIPIPSAGVPVTPLNELPEDARVSSLIQVGTGLWNQELVERIFIPSEASLILSTILSSRAPNDLLVWGGEKNGKYSVRSAYRMLASVDLDGNSGCSTTEYWRLFWKKIWSVKVPFKIRNFLWRVCIDALPTLVKLQRRTIVSTACCSFCQAEDEDIMHALWTCPLLMPLWTRHKLTRKAVRCRYTSLLDVVGHLLEYDSDASLAEFAFMLWLVWQRRNKAMYQSELTNLDDIPLLAQRLLREYWAVNDQQQPVPQVSPKQAWQPPTLLEFKANCDAALFPAHNMTSVGVVIRDGHGLPIATLCKRFHGLHAVDDAEALAVREAVQLARDVGLVEVEVEGDSLLIFNALKQQQECFASYGDIIQDIHQLACSLDRVVFSHVRRTGNRVAHVLARNAIGLSSDFLVWLEDVPPFLADVIQSEFSPI</sequence>
<gene>
    <name evidence="8" type="ORF">FSB_LOCUS45945</name>
</gene>
<evidence type="ECO:0000259" key="7">
    <source>
        <dbReference type="Pfam" id="PF14392"/>
    </source>
</evidence>
<dbReference type="InterPro" id="IPR025558">
    <property type="entry name" value="DUF4283"/>
</dbReference>
<dbReference type="EMBL" id="OIVN01004557">
    <property type="protein sequence ID" value="SPD18063.1"/>
    <property type="molecule type" value="Genomic_DNA"/>
</dbReference>
<dbReference type="InterPro" id="IPR026960">
    <property type="entry name" value="RVT-Znf"/>
</dbReference>
<feature type="domain" description="Endonuclease/exonuclease/phosphatase" evidence="3">
    <location>
        <begin position="411"/>
        <end position="630"/>
    </location>
</feature>
<evidence type="ECO:0000259" key="3">
    <source>
        <dbReference type="Pfam" id="PF03372"/>
    </source>
</evidence>
<evidence type="ECO:0000259" key="4">
    <source>
        <dbReference type="Pfam" id="PF13456"/>
    </source>
</evidence>
<dbReference type="PANTHER" id="PTHR33116:SF86">
    <property type="entry name" value="REVERSE TRANSCRIPTASE DOMAIN-CONTAINING PROTEIN"/>
    <property type="match status" value="1"/>
</dbReference>
<feature type="domain" description="RNase H type-1" evidence="4">
    <location>
        <begin position="1495"/>
        <end position="1617"/>
    </location>
</feature>
<dbReference type="GO" id="GO:0003676">
    <property type="term" value="F:nucleic acid binding"/>
    <property type="evidence" value="ECO:0007669"/>
    <property type="project" value="InterPro"/>
</dbReference>
<feature type="domain" description="Zinc knuckle CX2CX4HX4C" evidence="7">
    <location>
        <begin position="169"/>
        <end position="216"/>
    </location>
</feature>
<dbReference type="InterPro" id="IPR005135">
    <property type="entry name" value="Endo/exonuclease/phosphatase"/>
</dbReference>
<dbReference type="InterPro" id="IPR036691">
    <property type="entry name" value="Endo/exonu/phosph_ase_sf"/>
</dbReference>